<evidence type="ECO:0000259" key="8">
    <source>
        <dbReference type="PROSITE" id="PS50928"/>
    </source>
</evidence>
<feature type="transmembrane region" description="Helical" evidence="7">
    <location>
        <begin position="81"/>
        <end position="99"/>
    </location>
</feature>
<organism evidence="9 10">
    <name type="scientific">Paenibacillus pasadenensis</name>
    <dbReference type="NCBI Taxonomy" id="217090"/>
    <lineage>
        <taxon>Bacteria</taxon>
        <taxon>Bacillati</taxon>
        <taxon>Bacillota</taxon>
        <taxon>Bacilli</taxon>
        <taxon>Bacillales</taxon>
        <taxon>Paenibacillaceae</taxon>
        <taxon>Paenibacillus</taxon>
    </lineage>
</organism>
<dbReference type="Proteomes" id="UP000234789">
    <property type="component" value="Unassembled WGS sequence"/>
</dbReference>
<sequence>MNHLTRAGRVFNAFNAGFLLLLALLCLFPLVNVLAVSLSSSSAAGAGLVTLWPVDFTLQSYEFVLNKPEFLRALLISVERLLLGTAINMLLTITLAYPLSKEPAAFKGRTVYVWFFVVTILVGGGLIPWYLIIQKLGLLGSIWALVLPGAVNVFNAVLLLNFYRGLPRELEEAAFVDGAGHWRILWSIYVPLSMPAIATLILFSMVGHWNSWFDGLILMNSPSEYPLQSYLQTVVINRDLTLVTMSDAATLAAVSDRTLKGAQIFLAALPIICVYPFLQRFFIKGIVVGSVKE</sequence>
<evidence type="ECO:0000256" key="7">
    <source>
        <dbReference type="RuleBase" id="RU363032"/>
    </source>
</evidence>
<evidence type="ECO:0000256" key="1">
    <source>
        <dbReference type="ARBA" id="ARBA00004651"/>
    </source>
</evidence>
<keyword evidence="9" id="KW-0449">Lipoprotein</keyword>
<dbReference type="AlphaFoldDB" id="A0A2N5N1N2"/>
<evidence type="ECO:0000313" key="9">
    <source>
        <dbReference type="EMBL" id="PLT44226.1"/>
    </source>
</evidence>
<feature type="domain" description="ABC transmembrane type-1" evidence="8">
    <location>
        <begin position="74"/>
        <end position="260"/>
    </location>
</feature>
<dbReference type="Gene3D" id="1.10.3720.10">
    <property type="entry name" value="MetI-like"/>
    <property type="match status" value="1"/>
</dbReference>
<accession>A0A2N5N1N2</accession>
<keyword evidence="6 7" id="KW-0472">Membrane</keyword>
<name>A0A2N5N1N2_9BACL</name>
<dbReference type="Pfam" id="PF00528">
    <property type="entry name" value="BPD_transp_1"/>
    <property type="match status" value="1"/>
</dbReference>
<keyword evidence="2 7" id="KW-0813">Transport</keyword>
<keyword evidence="10" id="KW-1185">Reference proteome</keyword>
<keyword evidence="4 7" id="KW-0812">Transmembrane</keyword>
<feature type="transmembrane region" description="Helical" evidence="7">
    <location>
        <begin position="261"/>
        <end position="278"/>
    </location>
</feature>
<feature type="transmembrane region" description="Helical" evidence="7">
    <location>
        <begin position="111"/>
        <end position="132"/>
    </location>
</feature>
<dbReference type="RefSeq" id="WP_028600060.1">
    <property type="nucleotide sequence ID" value="NZ_BIMM01000020.1"/>
</dbReference>
<dbReference type="EMBL" id="NFEZ01000004">
    <property type="protein sequence ID" value="PLT44226.1"/>
    <property type="molecule type" value="Genomic_DNA"/>
</dbReference>
<dbReference type="GO" id="GO:0005886">
    <property type="term" value="C:plasma membrane"/>
    <property type="evidence" value="ECO:0007669"/>
    <property type="project" value="UniProtKB-SubCell"/>
</dbReference>
<feature type="transmembrane region" description="Helical" evidence="7">
    <location>
        <begin position="184"/>
        <end position="206"/>
    </location>
</feature>
<evidence type="ECO:0000256" key="6">
    <source>
        <dbReference type="ARBA" id="ARBA00023136"/>
    </source>
</evidence>
<comment type="similarity">
    <text evidence="7">Belongs to the binding-protein-dependent transport system permease family.</text>
</comment>
<evidence type="ECO:0000313" key="10">
    <source>
        <dbReference type="Proteomes" id="UP000234789"/>
    </source>
</evidence>
<proteinExistence type="inferred from homology"/>
<dbReference type="InterPro" id="IPR035906">
    <property type="entry name" value="MetI-like_sf"/>
</dbReference>
<dbReference type="CDD" id="cd06261">
    <property type="entry name" value="TM_PBP2"/>
    <property type="match status" value="1"/>
</dbReference>
<keyword evidence="3" id="KW-1003">Cell membrane</keyword>
<feature type="transmembrane region" description="Helical" evidence="7">
    <location>
        <begin position="138"/>
        <end position="163"/>
    </location>
</feature>
<reference evidence="9 10" key="1">
    <citation type="submission" date="2017-05" db="EMBL/GenBank/DDBJ databases">
        <title>Functional genome analysis of Paenibacillus pasadenensis strain R16: insights on endophytic life style and antifungal activity.</title>
        <authorList>
            <person name="Passera A."/>
            <person name="Marcolungo L."/>
            <person name="Casati P."/>
            <person name="Brasca M."/>
            <person name="Quaglino F."/>
            <person name="Delledonne M."/>
        </authorList>
    </citation>
    <scope>NUCLEOTIDE SEQUENCE [LARGE SCALE GENOMIC DNA]</scope>
    <source>
        <strain evidence="9 10">R16</strain>
    </source>
</reference>
<evidence type="ECO:0000256" key="2">
    <source>
        <dbReference type="ARBA" id="ARBA00022448"/>
    </source>
</evidence>
<comment type="caution">
    <text evidence="9">The sequence shown here is derived from an EMBL/GenBank/DDBJ whole genome shotgun (WGS) entry which is preliminary data.</text>
</comment>
<dbReference type="OrthoDB" id="9810086at2"/>
<evidence type="ECO:0000256" key="5">
    <source>
        <dbReference type="ARBA" id="ARBA00022989"/>
    </source>
</evidence>
<gene>
    <name evidence="9" type="ORF">B8V81_2657</name>
</gene>
<keyword evidence="5 7" id="KW-1133">Transmembrane helix</keyword>
<dbReference type="PROSITE" id="PS50928">
    <property type="entry name" value="ABC_TM1"/>
    <property type="match status" value="1"/>
</dbReference>
<dbReference type="InterPro" id="IPR000515">
    <property type="entry name" value="MetI-like"/>
</dbReference>
<comment type="subcellular location">
    <subcellularLocation>
        <location evidence="1 7">Cell membrane</location>
        <topology evidence="1 7">Multi-pass membrane protein</topology>
    </subcellularLocation>
</comment>
<dbReference type="SUPFAM" id="SSF161098">
    <property type="entry name" value="MetI-like"/>
    <property type="match status" value="1"/>
</dbReference>
<dbReference type="GO" id="GO:0055085">
    <property type="term" value="P:transmembrane transport"/>
    <property type="evidence" value="ECO:0007669"/>
    <property type="project" value="InterPro"/>
</dbReference>
<evidence type="ECO:0000256" key="3">
    <source>
        <dbReference type="ARBA" id="ARBA00022475"/>
    </source>
</evidence>
<evidence type="ECO:0000256" key="4">
    <source>
        <dbReference type="ARBA" id="ARBA00022692"/>
    </source>
</evidence>
<protein>
    <submittedName>
        <fullName evidence="9">Transmembrane lipoprotein</fullName>
    </submittedName>
</protein>
<dbReference type="PANTHER" id="PTHR43744:SF9">
    <property type="entry name" value="POLYGALACTURONAN_RHAMNOGALACTURONAN TRANSPORT SYSTEM PERMEASE PROTEIN YTCP"/>
    <property type="match status" value="1"/>
</dbReference>
<dbReference type="PANTHER" id="PTHR43744">
    <property type="entry name" value="ABC TRANSPORTER PERMEASE PROTEIN MG189-RELATED-RELATED"/>
    <property type="match status" value="1"/>
</dbReference>